<reference evidence="1 2" key="1">
    <citation type="submission" date="2019-02" db="EMBL/GenBank/DDBJ databases">
        <title>Deep-cultivation of Planctomycetes and their phenomic and genomic characterization uncovers novel biology.</title>
        <authorList>
            <person name="Wiegand S."/>
            <person name="Jogler M."/>
            <person name="Boedeker C."/>
            <person name="Pinto D."/>
            <person name="Vollmers J."/>
            <person name="Rivas-Marin E."/>
            <person name="Kohn T."/>
            <person name="Peeters S.H."/>
            <person name="Heuer A."/>
            <person name="Rast P."/>
            <person name="Oberbeckmann S."/>
            <person name="Bunk B."/>
            <person name="Jeske O."/>
            <person name="Meyerdierks A."/>
            <person name="Storesund J.E."/>
            <person name="Kallscheuer N."/>
            <person name="Luecker S."/>
            <person name="Lage O.M."/>
            <person name="Pohl T."/>
            <person name="Merkel B.J."/>
            <person name="Hornburger P."/>
            <person name="Mueller R.-W."/>
            <person name="Bruemmer F."/>
            <person name="Labrenz M."/>
            <person name="Spormann A.M."/>
            <person name="Op den Camp H."/>
            <person name="Overmann J."/>
            <person name="Amann R."/>
            <person name="Jetten M.S.M."/>
            <person name="Mascher T."/>
            <person name="Medema M.H."/>
            <person name="Devos D.P."/>
            <person name="Kaster A.-K."/>
            <person name="Ovreas L."/>
            <person name="Rohde M."/>
            <person name="Galperin M.Y."/>
            <person name="Jogler C."/>
        </authorList>
    </citation>
    <scope>NUCLEOTIDE SEQUENCE [LARGE SCALE GENOMIC DNA]</scope>
    <source>
        <strain evidence="1 2">Pla133</strain>
    </source>
</reference>
<dbReference type="PANTHER" id="PTHR33639:SF2">
    <property type="entry name" value="DUF393 DOMAIN-CONTAINING PROTEIN"/>
    <property type="match status" value="1"/>
</dbReference>
<name>A0A518BMG6_9BACT</name>
<sequence length="145" mass="16427">MLETPTDLTDVAAGRPLVLYDGDCGLCERSVQFILERDPKERFVFAPLQSQLARDLIRSIGADPDRLETIVLRDEAGRMHLRSGAALRIAARLRAPWPLLAAGLVLPPLLRDGVYKWIARRRLRWFGSADSCRLPDPKRPARFLR</sequence>
<accession>A0A518BMG6</accession>
<keyword evidence="2" id="KW-1185">Reference proteome</keyword>
<dbReference type="InterPro" id="IPR052927">
    <property type="entry name" value="DCC_oxidoreductase"/>
</dbReference>
<dbReference type="Proteomes" id="UP000316921">
    <property type="component" value="Chromosome"/>
</dbReference>
<dbReference type="Pfam" id="PF04134">
    <property type="entry name" value="DCC1-like"/>
    <property type="match status" value="1"/>
</dbReference>
<evidence type="ECO:0000313" key="2">
    <source>
        <dbReference type="Proteomes" id="UP000316921"/>
    </source>
</evidence>
<dbReference type="PANTHER" id="PTHR33639">
    <property type="entry name" value="THIOL-DISULFIDE OXIDOREDUCTASE DCC"/>
    <property type="match status" value="1"/>
</dbReference>
<dbReference type="AlphaFoldDB" id="A0A518BMG6"/>
<protein>
    <recommendedName>
        <fullName evidence="3">Thiol-disulfide oxidoreductase DCC</fullName>
    </recommendedName>
</protein>
<dbReference type="EMBL" id="CP036287">
    <property type="protein sequence ID" value="QDU68147.1"/>
    <property type="molecule type" value="Genomic_DNA"/>
</dbReference>
<dbReference type="KEGG" id="pbap:Pla133_32410"/>
<dbReference type="RefSeq" id="WP_419191583.1">
    <property type="nucleotide sequence ID" value="NZ_CP036287.1"/>
</dbReference>
<organism evidence="1 2">
    <name type="scientific">Engelhardtia mirabilis</name>
    <dbReference type="NCBI Taxonomy" id="2528011"/>
    <lineage>
        <taxon>Bacteria</taxon>
        <taxon>Pseudomonadati</taxon>
        <taxon>Planctomycetota</taxon>
        <taxon>Planctomycetia</taxon>
        <taxon>Planctomycetia incertae sedis</taxon>
        <taxon>Engelhardtia</taxon>
    </lineage>
</organism>
<gene>
    <name evidence="1" type="ORF">Pla133_32410</name>
</gene>
<proteinExistence type="predicted"/>
<dbReference type="InterPro" id="IPR007263">
    <property type="entry name" value="DCC1-like"/>
</dbReference>
<evidence type="ECO:0000313" key="1">
    <source>
        <dbReference type="EMBL" id="QDU68147.1"/>
    </source>
</evidence>
<dbReference type="GO" id="GO:0015035">
    <property type="term" value="F:protein-disulfide reductase activity"/>
    <property type="evidence" value="ECO:0007669"/>
    <property type="project" value="InterPro"/>
</dbReference>
<evidence type="ECO:0008006" key="3">
    <source>
        <dbReference type="Google" id="ProtNLM"/>
    </source>
</evidence>